<organism evidence="1 2">
    <name type="scientific">Nocardioides endophyticus</name>
    <dbReference type="NCBI Taxonomy" id="1353775"/>
    <lineage>
        <taxon>Bacteria</taxon>
        <taxon>Bacillati</taxon>
        <taxon>Actinomycetota</taxon>
        <taxon>Actinomycetes</taxon>
        <taxon>Propionibacteriales</taxon>
        <taxon>Nocardioidaceae</taxon>
        <taxon>Nocardioides</taxon>
    </lineage>
</organism>
<dbReference type="EMBL" id="BAABKN010000005">
    <property type="protein sequence ID" value="GAA4727862.1"/>
    <property type="molecule type" value="Genomic_DNA"/>
</dbReference>
<dbReference type="PANTHER" id="PTHR48228:SF5">
    <property type="entry name" value="ALPHA-METHYLACYL-COA RACEMASE"/>
    <property type="match status" value="1"/>
</dbReference>
<evidence type="ECO:0000313" key="1">
    <source>
        <dbReference type="EMBL" id="GAA4727862.1"/>
    </source>
</evidence>
<dbReference type="Pfam" id="PF02515">
    <property type="entry name" value="CoA_transf_3"/>
    <property type="match status" value="1"/>
</dbReference>
<dbReference type="InterPro" id="IPR044855">
    <property type="entry name" value="CoA-Trfase_III_dom3_sf"/>
</dbReference>
<accession>A0ABP8YH51</accession>
<dbReference type="InterPro" id="IPR003673">
    <property type="entry name" value="CoA-Trfase_fam_III"/>
</dbReference>
<dbReference type="InterPro" id="IPR023606">
    <property type="entry name" value="CoA-Trfase_III_dom_1_sf"/>
</dbReference>
<dbReference type="PANTHER" id="PTHR48228">
    <property type="entry name" value="SUCCINYL-COA--D-CITRAMALATE COA-TRANSFERASE"/>
    <property type="match status" value="1"/>
</dbReference>
<protein>
    <submittedName>
        <fullName evidence="1">CaiB/BaiF CoA-transferase family protein</fullName>
    </submittedName>
</protein>
<dbReference type="RefSeq" id="WP_345525360.1">
    <property type="nucleotide sequence ID" value="NZ_BAABKN010000005.1"/>
</dbReference>
<dbReference type="Gene3D" id="3.30.1540.10">
    <property type="entry name" value="formyl-coa transferase, domain 3"/>
    <property type="match status" value="1"/>
</dbReference>
<dbReference type="Proteomes" id="UP001499882">
    <property type="component" value="Unassembled WGS sequence"/>
</dbReference>
<keyword evidence="2" id="KW-1185">Reference proteome</keyword>
<comment type="caution">
    <text evidence="1">The sequence shown here is derived from an EMBL/GenBank/DDBJ whole genome shotgun (WGS) entry which is preliminary data.</text>
</comment>
<dbReference type="SUPFAM" id="SSF89796">
    <property type="entry name" value="CoA-transferase family III (CaiB/BaiF)"/>
    <property type="match status" value="1"/>
</dbReference>
<dbReference type="InterPro" id="IPR050509">
    <property type="entry name" value="CoA-transferase_III"/>
</dbReference>
<dbReference type="Gene3D" id="3.40.50.10540">
    <property type="entry name" value="Crotonobetainyl-coa:carnitine coa-transferase, domain 1"/>
    <property type="match status" value="1"/>
</dbReference>
<sequence length="393" mass="42229">MTTSPSRPGPLSGVRVVEVGSIGPGPFCAMLLSDLGAEIIRIDRIAESAPVGPSDDHGHELVNRGRRSVKVDLKHPRGAEVVLDLVERADILIEGFRPGVTERLGIGPETCFARNPGLIYGRMTGYGQDGPDAMVVGHDLNYLAANGVLSMIGRRDQPPTPPLNLVGDLGGGGLFLALGVLAALVERAGSGQGQVVDAAMVDGAAVLATSFFGWSQSGEWSSERGTNMIDSGAPYYDAYETADGRWLSIASVEPRFYAALLNLLDLDPATLPEQDDRDRWPETKERFAAAVRLRTRDEWVERARGLETCVSPVLTPDEVEKDAHLAARGTFVRFEGVLQPAPAPRFSRTTARLTRRPPLPGEHTREALEDWGCATDLVADWMQSGVIEQGGSA</sequence>
<proteinExistence type="predicted"/>
<reference evidence="2" key="1">
    <citation type="journal article" date="2019" name="Int. J. Syst. Evol. Microbiol.">
        <title>The Global Catalogue of Microorganisms (GCM) 10K type strain sequencing project: providing services to taxonomists for standard genome sequencing and annotation.</title>
        <authorList>
            <consortium name="The Broad Institute Genomics Platform"/>
            <consortium name="The Broad Institute Genome Sequencing Center for Infectious Disease"/>
            <person name="Wu L."/>
            <person name="Ma J."/>
        </authorList>
    </citation>
    <scope>NUCLEOTIDE SEQUENCE [LARGE SCALE GENOMIC DNA]</scope>
    <source>
        <strain evidence="2">JCM 18532</strain>
    </source>
</reference>
<evidence type="ECO:0000313" key="2">
    <source>
        <dbReference type="Proteomes" id="UP001499882"/>
    </source>
</evidence>
<name>A0ABP8YH51_9ACTN</name>
<gene>
    <name evidence="1" type="ORF">GCM10023350_08650</name>
</gene>